<dbReference type="GO" id="GO:0017168">
    <property type="term" value="F:5-oxoprolinase (ATP-hydrolyzing) activity"/>
    <property type="evidence" value="ECO:0007669"/>
    <property type="project" value="TreeGrafter"/>
</dbReference>
<dbReference type="PANTHER" id="PTHR11365">
    <property type="entry name" value="5-OXOPROLINASE RELATED"/>
    <property type="match status" value="1"/>
</dbReference>
<evidence type="ECO:0000259" key="4">
    <source>
        <dbReference type="Pfam" id="PF05378"/>
    </source>
</evidence>
<dbReference type="OrthoDB" id="3643at2759"/>
<protein>
    <recommendedName>
        <fullName evidence="8">5-oxoprolinase</fullName>
    </recommendedName>
</protein>
<organism evidence="6 7">
    <name type="scientific">Steinernema carpocapsae</name>
    <name type="common">Entomopathogenic nematode</name>
    <dbReference type="NCBI Taxonomy" id="34508"/>
    <lineage>
        <taxon>Eukaryota</taxon>
        <taxon>Metazoa</taxon>
        <taxon>Ecdysozoa</taxon>
        <taxon>Nematoda</taxon>
        <taxon>Chromadorea</taxon>
        <taxon>Rhabditida</taxon>
        <taxon>Tylenchina</taxon>
        <taxon>Panagrolaimomorpha</taxon>
        <taxon>Strongyloidoidea</taxon>
        <taxon>Steinernematidae</taxon>
        <taxon>Steinernema</taxon>
    </lineage>
</organism>
<dbReference type="PANTHER" id="PTHR11365:SF2">
    <property type="entry name" value="5-OXOPROLINASE"/>
    <property type="match status" value="1"/>
</dbReference>
<reference evidence="6 7" key="2">
    <citation type="journal article" date="2019" name="G3 (Bethesda)">
        <title>Hybrid Assembly of the Genome of the Entomopathogenic Nematode Steinernema carpocapsae Identifies the X-Chromosome.</title>
        <authorList>
            <person name="Serra L."/>
            <person name="Macchietto M."/>
            <person name="Macias-Munoz A."/>
            <person name="McGill C.J."/>
            <person name="Rodriguez I.M."/>
            <person name="Rodriguez B."/>
            <person name="Murad R."/>
            <person name="Mortazavi A."/>
        </authorList>
    </citation>
    <scope>NUCLEOTIDE SEQUENCE [LARGE SCALE GENOMIC DNA]</scope>
    <source>
        <strain evidence="6 7">ALL</strain>
    </source>
</reference>
<dbReference type="GO" id="GO:0006749">
    <property type="term" value="P:glutathione metabolic process"/>
    <property type="evidence" value="ECO:0007669"/>
    <property type="project" value="TreeGrafter"/>
</dbReference>
<evidence type="ECO:0000259" key="5">
    <source>
        <dbReference type="Pfam" id="PF19278"/>
    </source>
</evidence>
<dbReference type="STRING" id="34508.A0A4V6I8E7"/>
<feature type="domain" description="Hydantoinase B/oxoprolinase" evidence="3">
    <location>
        <begin position="771"/>
        <end position="1295"/>
    </location>
</feature>
<comment type="similarity">
    <text evidence="1">Belongs to the oxoprolinase family.</text>
</comment>
<dbReference type="Pfam" id="PF02538">
    <property type="entry name" value="Hydantoinase_B"/>
    <property type="match status" value="1"/>
</dbReference>
<feature type="domain" description="Hydantoinase A/oxoprolinase" evidence="2">
    <location>
        <begin position="275"/>
        <end position="572"/>
    </location>
</feature>
<dbReference type="Proteomes" id="UP000298663">
    <property type="component" value="Chromosome X"/>
</dbReference>
<evidence type="ECO:0000313" key="6">
    <source>
        <dbReference type="EMBL" id="TMS37913.1"/>
    </source>
</evidence>
<gene>
    <name evidence="6" type="ORF">L596_004750</name>
</gene>
<evidence type="ECO:0008006" key="8">
    <source>
        <dbReference type="Google" id="ProtNLM"/>
    </source>
</evidence>
<evidence type="ECO:0000259" key="3">
    <source>
        <dbReference type="Pfam" id="PF02538"/>
    </source>
</evidence>
<evidence type="ECO:0000256" key="1">
    <source>
        <dbReference type="ARBA" id="ARBA00010403"/>
    </source>
</evidence>
<dbReference type="InterPro" id="IPR002821">
    <property type="entry name" value="Hydantoinase_A"/>
</dbReference>
<dbReference type="InterPro" id="IPR049517">
    <property type="entry name" value="ACX-like_C"/>
</dbReference>
<dbReference type="GO" id="GO:0005829">
    <property type="term" value="C:cytosol"/>
    <property type="evidence" value="ECO:0007669"/>
    <property type="project" value="TreeGrafter"/>
</dbReference>
<dbReference type="Pfam" id="PF05378">
    <property type="entry name" value="Hydant_A_N"/>
    <property type="match status" value="1"/>
</dbReference>
<feature type="domain" description="Hydantoinase/oxoprolinase N-terminal" evidence="4">
    <location>
        <begin position="52"/>
        <end position="253"/>
    </location>
</feature>
<dbReference type="Pfam" id="PF19278">
    <property type="entry name" value="Hydant_A_C"/>
    <property type="match status" value="1"/>
</dbReference>
<dbReference type="EMBL" id="AZBU02000001">
    <property type="protein sequence ID" value="TMS37913.1"/>
    <property type="molecule type" value="Genomic_DNA"/>
</dbReference>
<sequence length="1300" mass="141080">MLGSGETRPLARESGSLGWITSFVFPRSKHESFVHACFSSPSTPKMKRGFGFAIDRGGTFTDVYVKYPNGASRVMKLLSEDPANYPDAPTEAIRRVLSEALGDIKRGSRIPTDHIDWIRMGTTVATNALLERKGERCALLITKGFKDLLYIGNQSRPKIFELDIKIPDTLYEEVVEIDERVLLEDASCEMQISGERKTTQNGTGIIVHREVDVSAVSDELKRLNEKGFKSLAVLFLHSYIYPEHESLVEELAIKLGFTNISLSSTVIPMIKAVPRGFTACADAYLTPIIQKYIQNFRSAFENNLHGVKVEFMQSDGGLCPIESFFGSRAILSGPAGGVVGVSLTAYDSDTKEAVIGFDMGGTSTDVSRYAGEFSHVVETVTAGVTIQAPQLDIHTVAAGGGSRLFFRDGLFVVGPESAGSNPGPVCYRKNGHLTVTDANLVLGRVLPEYFPHIFGSKEDQPLDAEAAKKVMSGVTADANKFLKSLGRPELSVQETALGFIEVANESMCRPIRALTQARGYDTSRHTLACFGGAGGQHACAIAKALGMKTVKIHKYSGILSAYGIALADTVVERQESAMKNLNGDDFPYLDERLAKLREECAAELHSQGFLDADIGFEEYLHLRYAKTDCAIMCRSEKLSVEGFRESFTQTYKREFGFTISDRPIIVDDIRIRGIGVCNLVESAEIPKADDPANPPLTATTKCFFTDGELETNLYELKKLRAGHVISGPAIIIDKNSTILVEPLCKGTITPDGNVIIEILKHDQKEIDTAMDPIQLSIFSHRFMSIAEQMGTILQRTSISTNIKERLDFSCALFGPDGGLIANAPHIPVHLGGMQATVMFQINNLGIDGMEDGDVILANHPMAGGSHLPDLTVITPVYYSKSKRPEFFVANRGHHSDIGGLVPGSMPPHSTSLNQEGAQFVSFKVVKKGAFQEQELTELLMAPGKYPGCSGTRNLNDNLSDLRAQIAANQKGIALVTELIEGYGLDVVQAYMSHIQSNAEVAVHQLLKKVGEETKKRFGKSVLQAEDFMDDGTRIKLTVDIDTAKGEAEFDFTGTGPEVYSSCNAPPAVTMAAVIYCIRCLVGYDIPLNQGCLKPIKIKVPPGTILSPHKQAAVVGGNVLTSQRLCDVIFRAFGAVAASQGCMNNTTFGDEKMGGYYETIAGGSGAGDGFDGRSGVHTHMTNTRITDAEILESRYPVILQRFSLRPDSGGAGKFRGGDGVFRYIQFRRALKLSLLTERRVFAPYGLEGGKPGARGSNILRKLDGRRLYLGGKNSIFVEAGDLLEVETPGGGGYGSPESSEK</sequence>
<dbReference type="InterPro" id="IPR008040">
    <property type="entry name" value="Hydant_A_N"/>
</dbReference>
<name>A0A4V6I8E7_STECR</name>
<dbReference type="InterPro" id="IPR045079">
    <property type="entry name" value="Oxoprolinase-like"/>
</dbReference>
<reference evidence="6 7" key="1">
    <citation type="journal article" date="2015" name="Genome Biol.">
        <title>Comparative genomics of Steinernema reveals deeply conserved gene regulatory networks.</title>
        <authorList>
            <person name="Dillman A.R."/>
            <person name="Macchietto M."/>
            <person name="Porter C.F."/>
            <person name="Rogers A."/>
            <person name="Williams B."/>
            <person name="Antoshechkin I."/>
            <person name="Lee M.M."/>
            <person name="Goodwin Z."/>
            <person name="Lu X."/>
            <person name="Lewis E.E."/>
            <person name="Goodrich-Blair H."/>
            <person name="Stock S.P."/>
            <person name="Adams B.J."/>
            <person name="Sternberg P.W."/>
            <person name="Mortazavi A."/>
        </authorList>
    </citation>
    <scope>NUCLEOTIDE SEQUENCE [LARGE SCALE GENOMIC DNA]</scope>
    <source>
        <strain evidence="6 7">ALL</strain>
    </source>
</reference>
<keyword evidence="7" id="KW-1185">Reference proteome</keyword>
<evidence type="ECO:0000313" key="7">
    <source>
        <dbReference type="Proteomes" id="UP000298663"/>
    </source>
</evidence>
<evidence type="ECO:0000259" key="2">
    <source>
        <dbReference type="Pfam" id="PF01968"/>
    </source>
</evidence>
<dbReference type="Pfam" id="PF01968">
    <property type="entry name" value="Hydantoinase_A"/>
    <property type="match status" value="1"/>
</dbReference>
<comment type="caution">
    <text evidence="6">The sequence shown here is derived from an EMBL/GenBank/DDBJ whole genome shotgun (WGS) entry which is preliminary data.</text>
</comment>
<dbReference type="InterPro" id="IPR003692">
    <property type="entry name" value="Hydantoinase_B"/>
</dbReference>
<feature type="domain" description="Acetophenone carboxylase-like C-terminal" evidence="5">
    <location>
        <begin position="592"/>
        <end position="742"/>
    </location>
</feature>
<accession>A0A4V6I8E7</accession>
<dbReference type="EMBL" id="CM016762">
    <property type="protein sequence ID" value="TMS37913.1"/>
    <property type="molecule type" value="Genomic_DNA"/>
</dbReference>
<proteinExistence type="inferred from homology"/>